<evidence type="ECO:0000313" key="3">
    <source>
        <dbReference type="EMBL" id="KAF4617009.1"/>
    </source>
</evidence>
<feature type="region of interest" description="Disordered" evidence="1">
    <location>
        <begin position="201"/>
        <end position="233"/>
    </location>
</feature>
<comment type="caution">
    <text evidence="3">The sequence shown here is derived from an EMBL/GenBank/DDBJ whole genome shotgun (WGS) entry which is preliminary data.</text>
</comment>
<evidence type="ECO:0000313" key="4">
    <source>
        <dbReference type="Proteomes" id="UP000566819"/>
    </source>
</evidence>
<dbReference type="OrthoDB" id="4232400at2759"/>
<dbReference type="InterPro" id="IPR054722">
    <property type="entry name" value="PolX-like_BBD"/>
</dbReference>
<protein>
    <recommendedName>
        <fullName evidence="2">Retrovirus-related Pol polyprotein from transposon TNT 1-94-like beta-barrel domain-containing protein</fullName>
    </recommendedName>
</protein>
<sequence>MGEIGEHYRDVKRKRSRRSRRSRKERRRNSQAENAAKSASPPSPTRCWDWMIVSGDCYYARDRSSFKTYRSVRGTTSSLLKDTTSRIAGVGTVELEVRRSRNREDTHTLVLKNVLHIPKAICNGVCSQMACDVQEFGGEAQAYDRKNGGGLEPTWYGHSEIDISKIVRGVKKGMKRHRSEFEAGHSEIDVNEVVRNVKKVKKQRRSEFETGHPEIDADEIVRDGKKGRKRPQS</sequence>
<dbReference type="Pfam" id="PF22936">
    <property type="entry name" value="Pol_BBD"/>
    <property type="match status" value="1"/>
</dbReference>
<name>A0A8H4VR45_9HELO</name>
<evidence type="ECO:0000256" key="1">
    <source>
        <dbReference type="SAM" id="MobiDB-lite"/>
    </source>
</evidence>
<reference evidence="3 4" key="1">
    <citation type="submission" date="2020-03" db="EMBL/GenBank/DDBJ databases">
        <title>Draft Genome Sequence of Cudoniella acicularis.</title>
        <authorList>
            <person name="Buettner E."/>
            <person name="Kellner H."/>
        </authorList>
    </citation>
    <scope>NUCLEOTIDE SEQUENCE [LARGE SCALE GENOMIC DNA]</scope>
    <source>
        <strain evidence="3 4">DSM 108380</strain>
    </source>
</reference>
<gene>
    <name evidence="3" type="ORF">G7Y89_g15140</name>
</gene>
<dbReference type="AlphaFoldDB" id="A0A8H4VR45"/>
<dbReference type="PANTHER" id="PTHR40628:SF1">
    <property type="entry name" value="CHROMO DOMAIN-CONTAINING PROTEIN"/>
    <property type="match status" value="1"/>
</dbReference>
<dbReference type="Proteomes" id="UP000566819">
    <property type="component" value="Unassembled WGS sequence"/>
</dbReference>
<dbReference type="PANTHER" id="PTHR40628">
    <property type="entry name" value="CHROMO DOMAIN-CONTAINING PROTEIN"/>
    <property type="match status" value="1"/>
</dbReference>
<feature type="domain" description="Retrovirus-related Pol polyprotein from transposon TNT 1-94-like beta-barrel" evidence="2">
    <location>
        <begin position="60"/>
        <end position="123"/>
    </location>
</feature>
<keyword evidence="4" id="KW-1185">Reference proteome</keyword>
<dbReference type="EMBL" id="JAAMPI010002223">
    <property type="protein sequence ID" value="KAF4617009.1"/>
    <property type="molecule type" value="Genomic_DNA"/>
</dbReference>
<proteinExistence type="predicted"/>
<feature type="compositionally biased region" description="Basic and acidic residues" evidence="1">
    <location>
        <begin position="205"/>
        <end position="224"/>
    </location>
</feature>
<feature type="region of interest" description="Disordered" evidence="1">
    <location>
        <begin position="1"/>
        <end position="44"/>
    </location>
</feature>
<evidence type="ECO:0000259" key="2">
    <source>
        <dbReference type="Pfam" id="PF22936"/>
    </source>
</evidence>
<accession>A0A8H4VR45</accession>
<feature type="compositionally biased region" description="Basic residues" evidence="1">
    <location>
        <begin position="10"/>
        <end position="29"/>
    </location>
</feature>
<organism evidence="3 4">
    <name type="scientific">Cudoniella acicularis</name>
    <dbReference type="NCBI Taxonomy" id="354080"/>
    <lineage>
        <taxon>Eukaryota</taxon>
        <taxon>Fungi</taxon>
        <taxon>Dikarya</taxon>
        <taxon>Ascomycota</taxon>
        <taxon>Pezizomycotina</taxon>
        <taxon>Leotiomycetes</taxon>
        <taxon>Helotiales</taxon>
        <taxon>Tricladiaceae</taxon>
        <taxon>Cudoniella</taxon>
    </lineage>
</organism>